<dbReference type="HOGENOM" id="CLU_046577_0_0_1"/>
<name>M7SY12_EUTLA</name>
<keyword evidence="3" id="KW-1185">Reference proteome</keyword>
<organism evidence="2 3">
    <name type="scientific">Eutypa lata (strain UCR-EL1)</name>
    <name type="common">Grapevine dieback disease fungus</name>
    <name type="synonym">Eutypa armeniacae</name>
    <dbReference type="NCBI Taxonomy" id="1287681"/>
    <lineage>
        <taxon>Eukaryota</taxon>
        <taxon>Fungi</taxon>
        <taxon>Dikarya</taxon>
        <taxon>Ascomycota</taxon>
        <taxon>Pezizomycotina</taxon>
        <taxon>Sordariomycetes</taxon>
        <taxon>Xylariomycetidae</taxon>
        <taxon>Xylariales</taxon>
        <taxon>Diatrypaceae</taxon>
        <taxon>Eutypa</taxon>
    </lineage>
</organism>
<dbReference type="AlphaFoldDB" id="M7SY12"/>
<evidence type="ECO:0000313" key="3">
    <source>
        <dbReference type="Proteomes" id="UP000012174"/>
    </source>
</evidence>
<dbReference type="eggNOG" id="ENOG502SNA7">
    <property type="taxonomic scope" value="Eukaryota"/>
</dbReference>
<sequence length="479" mass="52234">MAIVNSVALGFFGFLSLPTLSDVFGSGEPATISIRIGAGAVNSSVTGIGLGGDCPTVVLYDAQGVPIGKAAGSSSNQNNGQDTTVGIQEGGFQTLTMKSSKTPEYIQLSAFGNDAVCVSWFETTSAAEDFHTWNGAMAQTCGLPWYPSTALFPTDAAQYRPPCFWMSADGRFVKSLTARLLDFAFPDSETANATSTQWLEHRDTLCEAPARQQFWNGDVNCIPHYPSGNLPQRNPDGTDADFDFVKNGYVIDCFKPGEPFNDINLNAFLPGGKSIITDIDAPITLPPSQTSVVIPPDATLQTSLNLGALGRRNIETESSNAADPAVTSPPTQELYSRKAFMPDSERNAPSHAPIISRRAEHRAANPHQWCEEGKLVISQHLEHSAVEVCQSETSWGPDFVSIQEGIYCDMCERKVWLLCDDKDAGMDTRDGTSTDTSPMAETCFDLEKQQLRMPVRVRRDGKSPRFMYGKRFEHVSEWK</sequence>
<feature type="chain" id="PRO_5004085128" evidence="1">
    <location>
        <begin position="22"/>
        <end position="479"/>
    </location>
</feature>
<reference evidence="3" key="1">
    <citation type="journal article" date="2013" name="Genome Announc.">
        <title>Draft genome sequence of the grapevine dieback fungus Eutypa lata UCR-EL1.</title>
        <authorList>
            <person name="Blanco-Ulate B."/>
            <person name="Rolshausen P.E."/>
            <person name="Cantu D."/>
        </authorList>
    </citation>
    <scope>NUCLEOTIDE SEQUENCE [LARGE SCALE GENOMIC DNA]</scope>
    <source>
        <strain evidence="3">UCR-EL1</strain>
    </source>
</reference>
<feature type="signal peptide" evidence="1">
    <location>
        <begin position="1"/>
        <end position="21"/>
    </location>
</feature>
<evidence type="ECO:0000313" key="2">
    <source>
        <dbReference type="EMBL" id="EMR71494.1"/>
    </source>
</evidence>
<dbReference type="Proteomes" id="UP000012174">
    <property type="component" value="Unassembled WGS sequence"/>
</dbReference>
<protein>
    <submittedName>
        <fullName evidence="2">Uncharacterized protein</fullName>
    </submittedName>
</protein>
<dbReference type="OrthoDB" id="5365129at2759"/>
<proteinExistence type="predicted"/>
<dbReference type="KEGG" id="ela:UCREL1_1464"/>
<gene>
    <name evidence="2" type="ORF">UCREL1_1464</name>
</gene>
<dbReference type="EMBL" id="KB705638">
    <property type="protein sequence ID" value="EMR71494.1"/>
    <property type="molecule type" value="Genomic_DNA"/>
</dbReference>
<keyword evidence="1" id="KW-0732">Signal</keyword>
<dbReference type="OMA" id="YCDMCER"/>
<accession>M7SY12</accession>
<evidence type="ECO:0000256" key="1">
    <source>
        <dbReference type="SAM" id="SignalP"/>
    </source>
</evidence>